<dbReference type="EMBL" id="FNMX01000004">
    <property type="protein sequence ID" value="SDW55672.1"/>
    <property type="molecule type" value="Genomic_DNA"/>
</dbReference>
<proteinExistence type="predicted"/>
<reference evidence="2 3" key="1">
    <citation type="submission" date="2016-10" db="EMBL/GenBank/DDBJ databases">
        <authorList>
            <person name="Varghese N."/>
            <person name="Submissions S."/>
        </authorList>
    </citation>
    <scope>NUCLEOTIDE SEQUENCE [LARGE SCALE GENOMIC DNA]</scope>
    <source>
        <strain evidence="2 3">ATCC 49954</strain>
    </source>
</reference>
<evidence type="ECO:0000313" key="3">
    <source>
        <dbReference type="Proteomes" id="UP000183610"/>
    </source>
</evidence>
<dbReference type="Proteomes" id="UP000183610">
    <property type="component" value="Unassembled WGS sequence"/>
</dbReference>
<name>A0AAX2DNK9_LISIV</name>
<evidence type="ECO:0000313" key="2">
    <source>
        <dbReference type="EMBL" id="SDW55672.1"/>
    </source>
</evidence>
<accession>A0AAX2DNK9</accession>
<keyword evidence="1" id="KW-0472">Membrane</keyword>
<dbReference type="RefSeq" id="WP_038408870.1">
    <property type="nucleotide sequence ID" value="NZ_FNMX01000004.1"/>
</dbReference>
<keyword evidence="1" id="KW-1133">Transmembrane helix</keyword>
<comment type="caution">
    <text evidence="2">The sequence shown here is derived from an EMBL/GenBank/DDBJ whole genome shotgun (WGS) entry which is preliminary data.</text>
</comment>
<feature type="transmembrane region" description="Helical" evidence="1">
    <location>
        <begin position="12"/>
        <end position="31"/>
    </location>
</feature>
<organism evidence="2 3">
    <name type="scientific">Listeria ivanovii</name>
    <dbReference type="NCBI Taxonomy" id="1638"/>
    <lineage>
        <taxon>Bacteria</taxon>
        <taxon>Bacillati</taxon>
        <taxon>Bacillota</taxon>
        <taxon>Bacilli</taxon>
        <taxon>Bacillales</taxon>
        <taxon>Listeriaceae</taxon>
        <taxon>Listeria</taxon>
    </lineage>
</organism>
<sequence length="298" mass="33109">MIKLIENRPSRWGIVVLFAIIIGSGLLPGIAHANGNSNTDNLVVKNVKRLQLSIPAGTPEEVKELKSLYTSDGWKIDEKLNTFYKDVTYEDELVEIEGDPFYTDENGEVSTKISTRKGEQQVDIVTQTYDTGVISIGDDKGEATESVVVENKDVHKVEIVEDISVDGLMQKMGENNTSAANMENKHGSSTLAVPLAHVNTTRGSNYNIQLLASKTGDRVTCNRYNGPYGNNTYYDKFKHPVKAAKNFVKSDCDKALVRSKACLKDYGPAKYRYCAWSPKSKNGKCSGLIKHKKTFHRH</sequence>
<keyword evidence="1" id="KW-0812">Transmembrane</keyword>
<evidence type="ECO:0000256" key="1">
    <source>
        <dbReference type="SAM" id="Phobius"/>
    </source>
</evidence>
<dbReference type="AlphaFoldDB" id="A0AAX2DNK9"/>
<protein>
    <submittedName>
        <fullName evidence="2">Uncharacterized protein</fullName>
    </submittedName>
</protein>
<gene>
    <name evidence="2" type="ORF">SAMN05421782_104180</name>
</gene>